<name>A0A6I6E3D0_9MICO</name>
<dbReference type="Pfam" id="PF22725">
    <property type="entry name" value="GFO_IDH_MocA_C3"/>
    <property type="match status" value="1"/>
</dbReference>
<dbReference type="InterPro" id="IPR000683">
    <property type="entry name" value="Gfo/Idh/MocA-like_OxRdtase_N"/>
</dbReference>
<organism evidence="6 7">
    <name type="scientific">Microbacterium oryzae</name>
    <dbReference type="NCBI Taxonomy" id="743009"/>
    <lineage>
        <taxon>Bacteria</taxon>
        <taxon>Bacillati</taxon>
        <taxon>Actinomycetota</taxon>
        <taxon>Actinomycetes</taxon>
        <taxon>Micrococcales</taxon>
        <taxon>Microbacteriaceae</taxon>
        <taxon>Microbacterium</taxon>
    </lineage>
</organism>
<keyword evidence="7" id="KW-1185">Reference proteome</keyword>
<dbReference type="PANTHER" id="PTHR42840:SF3">
    <property type="entry name" value="BINDING ROSSMANN FOLD OXIDOREDUCTASE, PUTATIVE (AFU_ORTHOLOGUE AFUA_2G10240)-RELATED"/>
    <property type="match status" value="1"/>
</dbReference>
<dbReference type="Gene3D" id="3.30.360.10">
    <property type="entry name" value="Dihydrodipicolinate Reductase, domain 2"/>
    <property type="match status" value="1"/>
</dbReference>
<feature type="domain" description="Gfo/Idh/MocA-like oxidoreductase N-terminal" evidence="4">
    <location>
        <begin position="18"/>
        <end position="138"/>
    </location>
</feature>
<dbReference type="SUPFAM" id="SSF51735">
    <property type="entry name" value="NAD(P)-binding Rossmann-fold domains"/>
    <property type="match status" value="1"/>
</dbReference>
<gene>
    <name evidence="6" type="ORF">D7D94_12730</name>
</gene>
<dbReference type="SUPFAM" id="SSF55347">
    <property type="entry name" value="Glyceraldehyde-3-phosphate dehydrogenase-like, C-terminal domain"/>
    <property type="match status" value="1"/>
</dbReference>
<dbReference type="GO" id="GO:0000166">
    <property type="term" value="F:nucleotide binding"/>
    <property type="evidence" value="ECO:0007669"/>
    <property type="project" value="InterPro"/>
</dbReference>
<dbReference type="Proteomes" id="UP000422989">
    <property type="component" value="Chromosome"/>
</dbReference>
<dbReference type="KEGG" id="moj:D7D94_12730"/>
<dbReference type="Pfam" id="PF01408">
    <property type="entry name" value="GFO_IDH_MocA"/>
    <property type="match status" value="1"/>
</dbReference>
<protein>
    <submittedName>
        <fullName evidence="6">Dehydrogenase</fullName>
    </submittedName>
</protein>
<dbReference type="PANTHER" id="PTHR42840">
    <property type="entry name" value="NAD(P)-BINDING ROSSMANN-FOLD SUPERFAMILY PROTEIN-RELATED"/>
    <property type="match status" value="1"/>
</dbReference>
<dbReference type="InterPro" id="IPR036291">
    <property type="entry name" value="NAD(P)-bd_dom_sf"/>
</dbReference>
<keyword evidence="3" id="KW-0520">NAD</keyword>
<evidence type="ECO:0000259" key="5">
    <source>
        <dbReference type="Pfam" id="PF22725"/>
    </source>
</evidence>
<evidence type="ECO:0000313" key="6">
    <source>
        <dbReference type="EMBL" id="QGU28439.1"/>
    </source>
</evidence>
<evidence type="ECO:0000256" key="2">
    <source>
        <dbReference type="ARBA" id="ARBA00023002"/>
    </source>
</evidence>
<accession>A0A6I6E3D0</accession>
<evidence type="ECO:0000256" key="1">
    <source>
        <dbReference type="ARBA" id="ARBA00010928"/>
    </source>
</evidence>
<dbReference type="AlphaFoldDB" id="A0A6I6E3D0"/>
<sequence length="353" mass="37067">MTIPTPLHETAGEHSRPVRIGLIGSGWIGAFHAESIALRIPGAVLAAVADPVPGAAERVAGKYGVEKTFLDAAELIADPEIDGVVIASPAFTHTDLVVRAAEAGKAVFVEKPMALTLEDADRAIAAAAAAGVPLQVGFNRRFSTDFAAAGRLVQEGGIGTPQLLRSLTRDPGLANPGAVKPWTIFNETLIHDFDTLNWFNGTAKPVEVVALADALVAPDFKDGGLLDTAMVTIRYDNGALAVAEANFSAVYGYDVRGEVFGDAGMVTAGDVRATSMRHYGAAGQSAETTRLNIDLFHQAYTDELVSFVQAVRTGEVAGARGEDARWALAIALACRASVEQHAIVRLDDEGRVV</sequence>
<dbReference type="InterPro" id="IPR055170">
    <property type="entry name" value="GFO_IDH_MocA-like_dom"/>
</dbReference>
<proteinExistence type="inferred from homology"/>
<dbReference type="GO" id="GO:0016491">
    <property type="term" value="F:oxidoreductase activity"/>
    <property type="evidence" value="ECO:0007669"/>
    <property type="project" value="UniProtKB-KW"/>
</dbReference>
<evidence type="ECO:0000259" key="4">
    <source>
        <dbReference type="Pfam" id="PF01408"/>
    </source>
</evidence>
<dbReference type="EMBL" id="CP032550">
    <property type="protein sequence ID" value="QGU28439.1"/>
    <property type="molecule type" value="Genomic_DNA"/>
</dbReference>
<keyword evidence="2" id="KW-0560">Oxidoreductase</keyword>
<evidence type="ECO:0000256" key="3">
    <source>
        <dbReference type="ARBA" id="ARBA00023027"/>
    </source>
</evidence>
<comment type="similarity">
    <text evidence="1">Belongs to the Gfo/Idh/MocA family.</text>
</comment>
<dbReference type="OrthoDB" id="256869at2"/>
<feature type="domain" description="GFO/IDH/MocA-like oxidoreductase" evidence="5">
    <location>
        <begin position="146"/>
        <end position="266"/>
    </location>
</feature>
<dbReference type="Gene3D" id="3.40.50.720">
    <property type="entry name" value="NAD(P)-binding Rossmann-like Domain"/>
    <property type="match status" value="1"/>
</dbReference>
<evidence type="ECO:0000313" key="7">
    <source>
        <dbReference type="Proteomes" id="UP000422989"/>
    </source>
</evidence>
<reference evidence="6 7" key="1">
    <citation type="submission" date="2018-09" db="EMBL/GenBank/DDBJ databases">
        <title>Whole genome sequencing of Microbacterium oryzae strain MB-10T.</title>
        <authorList>
            <person name="Das S.K."/>
        </authorList>
    </citation>
    <scope>NUCLEOTIDE SEQUENCE [LARGE SCALE GENOMIC DNA]</scope>
    <source>
        <strain evidence="6 7">MB-10</strain>
    </source>
</reference>
<dbReference type="RefSeq" id="WP_156242981.1">
    <property type="nucleotide sequence ID" value="NZ_BAAAZL010000003.1"/>
</dbReference>